<sequence length="73" mass="8192">MSAHEAQKVQVVFPFKKDEITIVTAIVEMVVIVWLECEIATRHGEGLHATVPLRFPTPPRPDLGGFQNLRGLR</sequence>
<gene>
    <name evidence="1" type="ORF">C7B65_19545</name>
</gene>
<name>A0A2T1D9B3_9CYAN</name>
<proteinExistence type="predicted"/>
<dbReference type="EMBL" id="PVWG01000032">
    <property type="protein sequence ID" value="PSB17108.1"/>
    <property type="molecule type" value="Genomic_DNA"/>
</dbReference>
<reference evidence="1 2" key="1">
    <citation type="submission" date="2018-02" db="EMBL/GenBank/DDBJ databases">
        <authorList>
            <person name="Cohen D.B."/>
            <person name="Kent A.D."/>
        </authorList>
    </citation>
    <scope>NUCLEOTIDE SEQUENCE [LARGE SCALE GENOMIC DNA]</scope>
    <source>
        <strain evidence="1 2">ULC007</strain>
    </source>
</reference>
<reference evidence="1 2" key="2">
    <citation type="submission" date="2018-03" db="EMBL/GenBank/DDBJ databases">
        <title>The ancient ancestry and fast evolution of plastids.</title>
        <authorList>
            <person name="Moore K.R."/>
            <person name="Magnabosco C."/>
            <person name="Momper L."/>
            <person name="Gold D.A."/>
            <person name="Bosak T."/>
            <person name="Fournier G.P."/>
        </authorList>
    </citation>
    <scope>NUCLEOTIDE SEQUENCE [LARGE SCALE GENOMIC DNA]</scope>
    <source>
        <strain evidence="1 2">ULC007</strain>
    </source>
</reference>
<accession>A0A2T1D9B3</accession>
<dbReference type="AlphaFoldDB" id="A0A2T1D9B3"/>
<evidence type="ECO:0000313" key="2">
    <source>
        <dbReference type="Proteomes" id="UP000238634"/>
    </source>
</evidence>
<comment type="caution">
    <text evidence="1">The sequence shown here is derived from an EMBL/GenBank/DDBJ whole genome shotgun (WGS) entry which is preliminary data.</text>
</comment>
<dbReference type="Proteomes" id="UP000238634">
    <property type="component" value="Unassembled WGS sequence"/>
</dbReference>
<evidence type="ECO:0000313" key="1">
    <source>
        <dbReference type="EMBL" id="PSB17108.1"/>
    </source>
</evidence>
<organism evidence="1 2">
    <name type="scientific">Phormidesmis priestleyi ULC007</name>
    <dbReference type="NCBI Taxonomy" id="1920490"/>
    <lineage>
        <taxon>Bacteria</taxon>
        <taxon>Bacillati</taxon>
        <taxon>Cyanobacteriota</taxon>
        <taxon>Cyanophyceae</taxon>
        <taxon>Leptolyngbyales</taxon>
        <taxon>Leptolyngbyaceae</taxon>
        <taxon>Phormidesmis</taxon>
    </lineage>
</organism>
<protein>
    <submittedName>
        <fullName evidence="1">Uncharacterized protein</fullName>
    </submittedName>
</protein>
<keyword evidence="2" id="KW-1185">Reference proteome</keyword>